<evidence type="ECO:0000313" key="2">
    <source>
        <dbReference type="Proteomes" id="UP001610446"/>
    </source>
</evidence>
<name>A0ABR4JH63_9EURO</name>
<protein>
    <submittedName>
        <fullName evidence="1">Uncharacterized protein</fullName>
    </submittedName>
</protein>
<proteinExistence type="predicted"/>
<dbReference type="EMBL" id="JBFXLU010000134">
    <property type="protein sequence ID" value="KAL2839376.1"/>
    <property type="molecule type" value="Genomic_DNA"/>
</dbReference>
<gene>
    <name evidence="1" type="ORF">BJY01DRAFT_250556</name>
</gene>
<keyword evidence="2" id="KW-1185">Reference proteome</keyword>
<organism evidence="1 2">
    <name type="scientific">Aspergillus pseudoustus</name>
    <dbReference type="NCBI Taxonomy" id="1810923"/>
    <lineage>
        <taxon>Eukaryota</taxon>
        <taxon>Fungi</taxon>
        <taxon>Dikarya</taxon>
        <taxon>Ascomycota</taxon>
        <taxon>Pezizomycotina</taxon>
        <taxon>Eurotiomycetes</taxon>
        <taxon>Eurotiomycetidae</taxon>
        <taxon>Eurotiales</taxon>
        <taxon>Aspergillaceae</taxon>
        <taxon>Aspergillus</taxon>
        <taxon>Aspergillus subgen. Nidulantes</taxon>
    </lineage>
</organism>
<sequence length="112" mass="12784">MTNVGTFEKHVGLIVVIGILAALLEVKWLCDDPGGVSGLSIAVIFCTRLQRRRDVCENLRALNPELSAKHLVMWWLPDKKVRIKKSCGYHSEDERDENAVFFEMVKKLEDEN</sequence>
<accession>A0ABR4JH63</accession>
<evidence type="ECO:0000313" key="1">
    <source>
        <dbReference type="EMBL" id="KAL2839376.1"/>
    </source>
</evidence>
<comment type="caution">
    <text evidence="1">The sequence shown here is derived from an EMBL/GenBank/DDBJ whole genome shotgun (WGS) entry which is preliminary data.</text>
</comment>
<dbReference type="Proteomes" id="UP001610446">
    <property type="component" value="Unassembled WGS sequence"/>
</dbReference>
<reference evidence="1 2" key="1">
    <citation type="submission" date="2024-07" db="EMBL/GenBank/DDBJ databases">
        <title>Section-level genome sequencing and comparative genomics of Aspergillus sections Usti and Cavernicolus.</title>
        <authorList>
            <consortium name="Lawrence Berkeley National Laboratory"/>
            <person name="Nybo J.L."/>
            <person name="Vesth T.C."/>
            <person name="Theobald S."/>
            <person name="Frisvad J.C."/>
            <person name="Larsen T.O."/>
            <person name="Kjaerboelling I."/>
            <person name="Rothschild-Mancinelli K."/>
            <person name="Lyhne E.K."/>
            <person name="Kogle M.E."/>
            <person name="Barry K."/>
            <person name="Clum A."/>
            <person name="Na H."/>
            <person name="Ledsgaard L."/>
            <person name="Lin J."/>
            <person name="Lipzen A."/>
            <person name="Kuo A."/>
            <person name="Riley R."/>
            <person name="Mondo S."/>
            <person name="Labutti K."/>
            <person name="Haridas S."/>
            <person name="Pangalinan J."/>
            <person name="Salamov A.A."/>
            <person name="Simmons B.A."/>
            <person name="Magnuson J.K."/>
            <person name="Chen J."/>
            <person name="Drula E."/>
            <person name="Henrissat B."/>
            <person name="Wiebenga A."/>
            <person name="Lubbers R.J."/>
            <person name="Gomes A.C."/>
            <person name="Makela M.R."/>
            <person name="Stajich J."/>
            <person name="Grigoriev I.V."/>
            <person name="Mortensen U.H."/>
            <person name="De Vries R.P."/>
            <person name="Baker S.E."/>
            <person name="Andersen M.R."/>
        </authorList>
    </citation>
    <scope>NUCLEOTIDE SEQUENCE [LARGE SCALE GENOMIC DNA]</scope>
    <source>
        <strain evidence="1 2">CBS 123904</strain>
    </source>
</reference>